<evidence type="ECO:0000313" key="2">
    <source>
        <dbReference type="Proteomes" id="UP000518752"/>
    </source>
</evidence>
<dbReference type="AlphaFoldDB" id="A0A8H5FTC1"/>
<accession>A0A8H5FTC1</accession>
<reference evidence="1 2" key="1">
    <citation type="journal article" date="2020" name="ISME J.">
        <title>Uncovering the hidden diversity of litter-decomposition mechanisms in mushroom-forming fungi.</title>
        <authorList>
            <person name="Floudas D."/>
            <person name="Bentzer J."/>
            <person name="Ahren D."/>
            <person name="Johansson T."/>
            <person name="Persson P."/>
            <person name="Tunlid A."/>
        </authorList>
    </citation>
    <scope>NUCLEOTIDE SEQUENCE [LARGE SCALE GENOMIC DNA]</scope>
    <source>
        <strain evidence="1 2">CBS 406.79</strain>
    </source>
</reference>
<sequence>MDLFRLQDLPVELQRSILEVTARMDLKTALNLSLVCHQLHECEEICRRIQPLIYEMVTLGRGDVALFLRTMAMFPADFFVRYVKRLCLTVSVRPHDARTILQTCTGVSNLACWVDFMGISPASPFRHLFYPLPLRRLSIEVGHFRQLGFSECVWTGSLTCLDIVFWDQGPLVLSELRFLPSLARLSLYLSQSDVDEPSLLSILSATPTLQILVLVVEEDDLDRFEHTTRIDPRIVCMPHPPTVPDWEAPHRGLPDLWSHAEEIVDERRRAANQMQTQE</sequence>
<protein>
    <recommendedName>
        <fullName evidence="3">F-box domain-containing protein</fullName>
    </recommendedName>
</protein>
<comment type="caution">
    <text evidence="1">The sequence shown here is derived from an EMBL/GenBank/DDBJ whole genome shotgun (WGS) entry which is preliminary data.</text>
</comment>
<dbReference type="OrthoDB" id="3145912at2759"/>
<evidence type="ECO:0000313" key="1">
    <source>
        <dbReference type="EMBL" id="KAF5348431.1"/>
    </source>
</evidence>
<evidence type="ECO:0008006" key="3">
    <source>
        <dbReference type="Google" id="ProtNLM"/>
    </source>
</evidence>
<keyword evidence="2" id="KW-1185">Reference proteome</keyword>
<proteinExistence type="predicted"/>
<dbReference type="EMBL" id="JAACJN010000317">
    <property type="protein sequence ID" value="KAF5348431.1"/>
    <property type="molecule type" value="Genomic_DNA"/>
</dbReference>
<dbReference type="Proteomes" id="UP000518752">
    <property type="component" value="Unassembled WGS sequence"/>
</dbReference>
<gene>
    <name evidence="1" type="ORF">D9757_012791</name>
</gene>
<organism evidence="1 2">
    <name type="scientific">Collybiopsis confluens</name>
    <dbReference type="NCBI Taxonomy" id="2823264"/>
    <lineage>
        <taxon>Eukaryota</taxon>
        <taxon>Fungi</taxon>
        <taxon>Dikarya</taxon>
        <taxon>Basidiomycota</taxon>
        <taxon>Agaricomycotina</taxon>
        <taxon>Agaricomycetes</taxon>
        <taxon>Agaricomycetidae</taxon>
        <taxon>Agaricales</taxon>
        <taxon>Marasmiineae</taxon>
        <taxon>Omphalotaceae</taxon>
        <taxon>Collybiopsis</taxon>
    </lineage>
</organism>
<name>A0A8H5FTC1_9AGAR</name>